<name>A0A1F4U381_UNCKA</name>
<sequence>ISFHSLEDKLAKEFGQGAPPSIFVRIDDKVVIKSLYKKPITPLQEELRRNIRARSAKMRVFEKL</sequence>
<dbReference type="Pfam" id="PF01795">
    <property type="entry name" value="Methyltransf_5"/>
    <property type="match status" value="1"/>
</dbReference>
<reference evidence="1 2" key="1">
    <citation type="journal article" date="2016" name="Nat. Commun.">
        <title>Thousands of microbial genomes shed light on interconnected biogeochemical processes in an aquifer system.</title>
        <authorList>
            <person name="Anantharaman K."/>
            <person name="Brown C.T."/>
            <person name="Hug L.A."/>
            <person name="Sharon I."/>
            <person name="Castelle C.J."/>
            <person name="Probst A.J."/>
            <person name="Thomas B.C."/>
            <person name="Singh A."/>
            <person name="Wilkins M.J."/>
            <person name="Karaoz U."/>
            <person name="Brodie E.L."/>
            <person name="Williams K.H."/>
            <person name="Hubbard S.S."/>
            <person name="Banfield J.F."/>
        </authorList>
    </citation>
    <scope>NUCLEOTIDE SEQUENCE [LARGE SCALE GENOMIC DNA]</scope>
</reference>
<accession>A0A1F4U381</accession>
<dbReference type="GO" id="GO:0071424">
    <property type="term" value="F:rRNA (cytosine-N4-)-methyltransferase activity"/>
    <property type="evidence" value="ECO:0007669"/>
    <property type="project" value="TreeGrafter"/>
</dbReference>
<dbReference type="SUPFAM" id="SSF53335">
    <property type="entry name" value="S-adenosyl-L-methionine-dependent methyltransferases"/>
    <property type="match status" value="1"/>
</dbReference>
<comment type="caution">
    <text evidence="1">The sequence shown here is derived from an EMBL/GenBank/DDBJ whole genome shotgun (WGS) entry which is preliminary data.</text>
</comment>
<gene>
    <name evidence="1" type="ORF">A3K42_01755</name>
</gene>
<evidence type="ECO:0000313" key="2">
    <source>
        <dbReference type="Proteomes" id="UP000178270"/>
    </source>
</evidence>
<dbReference type="Proteomes" id="UP000178270">
    <property type="component" value="Unassembled WGS sequence"/>
</dbReference>
<dbReference type="InterPro" id="IPR029063">
    <property type="entry name" value="SAM-dependent_MTases_sf"/>
</dbReference>
<dbReference type="AlphaFoldDB" id="A0A1F4U381"/>
<keyword evidence="1" id="KW-0808">Transferase</keyword>
<dbReference type="GO" id="GO:0070475">
    <property type="term" value="P:rRNA base methylation"/>
    <property type="evidence" value="ECO:0007669"/>
    <property type="project" value="TreeGrafter"/>
</dbReference>
<proteinExistence type="predicted"/>
<keyword evidence="1" id="KW-0489">Methyltransferase</keyword>
<dbReference type="EMBL" id="MEUS01000017">
    <property type="protein sequence ID" value="OGC38743.1"/>
    <property type="molecule type" value="Genomic_DNA"/>
</dbReference>
<dbReference type="PANTHER" id="PTHR11265:SF0">
    <property type="entry name" value="12S RRNA N4-METHYLCYTIDINE METHYLTRANSFERASE"/>
    <property type="match status" value="1"/>
</dbReference>
<organism evidence="1 2">
    <name type="scientific">candidate division WWE3 bacterium RBG_13_37_7</name>
    <dbReference type="NCBI Taxonomy" id="1802609"/>
    <lineage>
        <taxon>Bacteria</taxon>
        <taxon>Katanobacteria</taxon>
    </lineage>
</organism>
<protein>
    <submittedName>
        <fullName evidence="1">16S rRNA (Cytosine(1402)-N(4))-methyltransferase</fullName>
    </submittedName>
</protein>
<dbReference type="Gene3D" id="3.40.50.150">
    <property type="entry name" value="Vaccinia Virus protein VP39"/>
    <property type="match status" value="1"/>
</dbReference>
<dbReference type="InterPro" id="IPR002903">
    <property type="entry name" value="RsmH"/>
</dbReference>
<feature type="non-terminal residue" evidence="1">
    <location>
        <position position="1"/>
    </location>
</feature>
<dbReference type="PANTHER" id="PTHR11265">
    <property type="entry name" value="S-ADENOSYL-METHYLTRANSFERASE MRAW"/>
    <property type="match status" value="1"/>
</dbReference>
<evidence type="ECO:0000313" key="1">
    <source>
        <dbReference type="EMBL" id="OGC38743.1"/>
    </source>
</evidence>